<accession>A0A2M7B5M5</accession>
<comment type="caution">
    <text evidence="1">The sequence shown here is derived from an EMBL/GenBank/DDBJ whole genome shotgun (WGS) entry which is preliminary data.</text>
</comment>
<evidence type="ECO:0000313" key="1">
    <source>
        <dbReference type="EMBL" id="PIU98434.1"/>
    </source>
</evidence>
<protein>
    <submittedName>
        <fullName evidence="1">Uncharacterized protein</fullName>
    </submittedName>
</protein>
<name>A0A2M7B5M5_9BACT</name>
<dbReference type="Proteomes" id="UP000228949">
    <property type="component" value="Unassembled WGS sequence"/>
</dbReference>
<sequence>MNPHIIIAGLILALITGSAGLYLTVKNFLIPQNEFQEVVSAPTSSLNKSSNKFLDKPPLQWIKNEPEKIKSKAENKKVDNKNKVIRDNIIFINKAKNKMYSVWQQIIASITPPIPDAVNPVRNLISNGVESDIPFIPDSEMNIQSAGPKTPSQYYENFVDSLKEITFTDEEAGAMKKDLSGRIFSLEELIEEAVSGGDLAVLKSSFSGWQNLDERVLIKLKNMPVNFEMVSLHRSLLGWYSYHSAMAKKFSEPELNNVRLAELENQFKKNAEIHLSKFHASLTSLKTSPNFVSIFIPEAQAVGCGGVNFGGRLGAGKVCWWGTVITVSPPCPGVLLFSYVMVTANPYSSKNISPGTAVLGKMSLASGCCPPTPCVSYQAEVLYFGSSSL</sequence>
<gene>
    <name evidence="1" type="ORF">COS61_01405</name>
</gene>
<organism evidence="1 2">
    <name type="scientific">Candidatus Wolfebacteria bacterium CG03_land_8_20_14_0_80_40_12</name>
    <dbReference type="NCBI Taxonomy" id="1975069"/>
    <lineage>
        <taxon>Bacteria</taxon>
        <taxon>Candidatus Wolfeibacteriota</taxon>
    </lineage>
</organism>
<dbReference type="AlphaFoldDB" id="A0A2M7B5M5"/>
<dbReference type="EMBL" id="PEVJ01000032">
    <property type="protein sequence ID" value="PIU98434.1"/>
    <property type="molecule type" value="Genomic_DNA"/>
</dbReference>
<proteinExistence type="predicted"/>
<evidence type="ECO:0000313" key="2">
    <source>
        <dbReference type="Proteomes" id="UP000228949"/>
    </source>
</evidence>
<reference evidence="2" key="1">
    <citation type="submission" date="2017-09" db="EMBL/GenBank/DDBJ databases">
        <title>Depth-based differentiation of microbial function through sediment-hosted aquifers and enrichment of novel symbionts in the deep terrestrial subsurface.</title>
        <authorList>
            <person name="Probst A.J."/>
            <person name="Ladd B."/>
            <person name="Jarett J.K."/>
            <person name="Geller-Mcgrath D.E."/>
            <person name="Sieber C.M.K."/>
            <person name="Emerson J.B."/>
            <person name="Anantharaman K."/>
            <person name="Thomas B.C."/>
            <person name="Malmstrom R."/>
            <person name="Stieglmeier M."/>
            <person name="Klingl A."/>
            <person name="Woyke T."/>
            <person name="Ryan C.M."/>
            <person name="Banfield J.F."/>
        </authorList>
    </citation>
    <scope>NUCLEOTIDE SEQUENCE [LARGE SCALE GENOMIC DNA]</scope>
</reference>